<dbReference type="InParanoid" id="A0A177C3P9"/>
<proteinExistence type="predicted"/>
<evidence type="ECO:0000256" key="1">
    <source>
        <dbReference type="SAM" id="MobiDB-lite"/>
    </source>
</evidence>
<dbReference type="EMBL" id="KV441557">
    <property type="protein sequence ID" value="OAG01290.1"/>
    <property type="molecule type" value="Genomic_DNA"/>
</dbReference>
<dbReference type="Proteomes" id="UP000077069">
    <property type="component" value="Unassembled WGS sequence"/>
</dbReference>
<dbReference type="STRING" id="1460663.A0A177C3P9"/>
<sequence length="161" mass="17294">MLRQALATAVTFLSLSHMASGAIVFLSNCHQDYYSGQYQWSEMDYFTNTPPTASYPDGKKPAGKTPSIEAKGPNTGGRDDRVHWEGRKTCGNFSDTTFCATIAADAGGKSKGTYVGSGSNGFGTKFDCYSEGGERYVYAINPPDATGLTSSCYAIYYCSTK</sequence>
<protein>
    <recommendedName>
        <fullName evidence="5">AA1-like domain-containing protein</fullName>
    </recommendedName>
</protein>
<dbReference type="GeneID" id="28766690"/>
<reference evidence="3 4" key="1">
    <citation type="submission" date="2016-05" db="EMBL/GenBank/DDBJ databases">
        <title>Comparative analysis of secretome profiles of manganese(II)-oxidizing ascomycete fungi.</title>
        <authorList>
            <consortium name="DOE Joint Genome Institute"/>
            <person name="Zeiner C.A."/>
            <person name="Purvine S.O."/>
            <person name="Zink E.M."/>
            <person name="Wu S."/>
            <person name="Pasa-Tolic L."/>
            <person name="Chaput D.L."/>
            <person name="Haridas S."/>
            <person name="Grigoriev I.V."/>
            <person name="Santelli C.M."/>
            <person name="Hansel C.M."/>
        </authorList>
    </citation>
    <scope>NUCLEOTIDE SEQUENCE [LARGE SCALE GENOMIC DNA]</scope>
    <source>
        <strain evidence="3 4">AP3s5-JAC2a</strain>
    </source>
</reference>
<gene>
    <name evidence="3" type="ORF">CC84DRAFT_1220816</name>
</gene>
<feature type="region of interest" description="Disordered" evidence="1">
    <location>
        <begin position="51"/>
        <end position="80"/>
    </location>
</feature>
<feature type="chain" id="PRO_5008057706" description="AA1-like domain-containing protein" evidence="2">
    <location>
        <begin position="22"/>
        <end position="161"/>
    </location>
</feature>
<evidence type="ECO:0000256" key="2">
    <source>
        <dbReference type="SAM" id="SignalP"/>
    </source>
</evidence>
<keyword evidence="2" id="KW-0732">Signal</keyword>
<feature type="signal peptide" evidence="2">
    <location>
        <begin position="1"/>
        <end position="21"/>
    </location>
</feature>
<name>A0A177C3P9_9PLEO</name>
<dbReference type="RefSeq" id="XP_018031655.1">
    <property type="nucleotide sequence ID" value="XM_018183204.1"/>
</dbReference>
<accession>A0A177C3P9</accession>
<evidence type="ECO:0000313" key="4">
    <source>
        <dbReference type="Proteomes" id="UP000077069"/>
    </source>
</evidence>
<dbReference type="AlphaFoldDB" id="A0A177C3P9"/>
<keyword evidence="4" id="KW-1185">Reference proteome</keyword>
<evidence type="ECO:0008006" key="5">
    <source>
        <dbReference type="Google" id="ProtNLM"/>
    </source>
</evidence>
<evidence type="ECO:0000313" key="3">
    <source>
        <dbReference type="EMBL" id="OAG01290.1"/>
    </source>
</evidence>
<organism evidence="3 4">
    <name type="scientific">Paraphaeosphaeria sporulosa</name>
    <dbReference type="NCBI Taxonomy" id="1460663"/>
    <lineage>
        <taxon>Eukaryota</taxon>
        <taxon>Fungi</taxon>
        <taxon>Dikarya</taxon>
        <taxon>Ascomycota</taxon>
        <taxon>Pezizomycotina</taxon>
        <taxon>Dothideomycetes</taxon>
        <taxon>Pleosporomycetidae</taxon>
        <taxon>Pleosporales</taxon>
        <taxon>Massarineae</taxon>
        <taxon>Didymosphaeriaceae</taxon>
        <taxon>Paraphaeosphaeria</taxon>
    </lineage>
</organism>